<comment type="similarity">
    <text evidence="10">Belongs to the ELO family.</text>
</comment>
<keyword evidence="7 10" id="KW-0443">Lipid metabolism</keyword>
<dbReference type="STRING" id="418985.A0A1V9XZ36"/>
<dbReference type="Pfam" id="PF01151">
    <property type="entry name" value="ELO"/>
    <property type="match status" value="1"/>
</dbReference>
<dbReference type="GO" id="GO:0034626">
    <property type="term" value="P:fatty acid elongation, polyunsaturated fatty acid"/>
    <property type="evidence" value="ECO:0007669"/>
    <property type="project" value="TreeGrafter"/>
</dbReference>
<protein>
    <recommendedName>
        <fullName evidence="10">Elongation of very long chain fatty acids protein</fullName>
        <ecNumber evidence="10">2.3.1.199</ecNumber>
    </recommendedName>
    <alternativeName>
        <fullName evidence="10">Very-long-chain 3-oxoacyl-CoA synthase</fullName>
    </alternativeName>
</protein>
<dbReference type="GO" id="GO:0042761">
    <property type="term" value="P:very long-chain fatty acid biosynthetic process"/>
    <property type="evidence" value="ECO:0007669"/>
    <property type="project" value="TreeGrafter"/>
</dbReference>
<evidence type="ECO:0000256" key="9">
    <source>
        <dbReference type="ARBA" id="ARBA00023160"/>
    </source>
</evidence>
<evidence type="ECO:0000256" key="5">
    <source>
        <dbReference type="ARBA" id="ARBA00022832"/>
    </source>
</evidence>
<organism evidence="11 12">
    <name type="scientific">Tropilaelaps mercedesae</name>
    <dbReference type="NCBI Taxonomy" id="418985"/>
    <lineage>
        <taxon>Eukaryota</taxon>
        <taxon>Metazoa</taxon>
        <taxon>Ecdysozoa</taxon>
        <taxon>Arthropoda</taxon>
        <taxon>Chelicerata</taxon>
        <taxon>Arachnida</taxon>
        <taxon>Acari</taxon>
        <taxon>Parasitiformes</taxon>
        <taxon>Mesostigmata</taxon>
        <taxon>Gamasina</taxon>
        <taxon>Dermanyssoidea</taxon>
        <taxon>Laelapidae</taxon>
        <taxon>Tropilaelaps</taxon>
    </lineage>
</organism>
<keyword evidence="9 10" id="KW-0275">Fatty acid biosynthesis</keyword>
<keyword evidence="6 10" id="KW-1133">Transmembrane helix</keyword>
<feature type="transmembrane region" description="Helical" evidence="10">
    <location>
        <begin position="175"/>
        <end position="194"/>
    </location>
</feature>
<reference evidence="11 12" key="1">
    <citation type="journal article" date="2017" name="Gigascience">
        <title>Draft genome of the honey bee ectoparasitic mite, Tropilaelaps mercedesae, is shaped by the parasitic life history.</title>
        <authorList>
            <person name="Dong X."/>
            <person name="Armstrong S.D."/>
            <person name="Xia D."/>
            <person name="Makepeace B.L."/>
            <person name="Darby A.C."/>
            <person name="Kadowaki T."/>
        </authorList>
    </citation>
    <scope>NUCLEOTIDE SEQUENCE [LARGE SCALE GENOMIC DNA]</scope>
    <source>
        <strain evidence="11">Wuxi-XJTLU</strain>
    </source>
</reference>
<evidence type="ECO:0000256" key="3">
    <source>
        <dbReference type="ARBA" id="ARBA00022679"/>
    </source>
</evidence>
<dbReference type="GO" id="GO:0005789">
    <property type="term" value="C:endoplasmic reticulum membrane"/>
    <property type="evidence" value="ECO:0007669"/>
    <property type="project" value="TreeGrafter"/>
</dbReference>
<proteinExistence type="inferred from homology"/>
<dbReference type="PANTHER" id="PTHR11157:SF69">
    <property type="entry name" value="ELONGATION OF VERY LONG CHAIN FATTY ACIDS PROTEIN 7"/>
    <property type="match status" value="1"/>
</dbReference>
<evidence type="ECO:0000256" key="4">
    <source>
        <dbReference type="ARBA" id="ARBA00022692"/>
    </source>
</evidence>
<dbReference type="GO" id="GO:0019367">
    <property type="term" value="P:fatty acid elongation, saturated fatty acid"/>
    <property type="evidence" value="ECO:0007669"/>
    <property type="project" value="TreeGrafter"/>
</dbReference>
<dbReference type="GO" id="GO:0030148">
    <property type="term" value="P:sphingolipid biosynthetic process"/>
    <property type="evidence" value="ECO:0007669"/>
    <property type="project" value="TreeGrafter"/>
</dbReference>
<sequence>MSSANMSKVSSAAIIMPSALLSEASFADMTARELWNAFLQMGDSRITHWTLMGSPFKVLSVIGAYLIFSKKLGPWMMRGRPPFNIRPLVITYNVFMSRYSLICAGNDSATNPYAQPMFDHAWWYVILKVGELLDTVFFVLMKKETHISFLHLLHHSLALWTVWLDVNLGITGQTALFPILNCSVHVVMYTYYGLSALPKEMRPNLWWKKYVTQFQIAQFLLLMLHGSVPLFYDCQFPPLMASLMTFEAGLFTYLFSDFYVKTYLKTHTQYSDSKLSKTE</sequence>
<feature type="transmembrane region" description="Helical" evidence="10">
    <location>
        <begin position="121"/>
        <end position="140"/>
    </location>
</feature>
<keyword evidence="2 10" id="KW-0444">Lipid biosynthesis</keyword>
<keyword evidence="4 10" id="KW-0812">Transmembrane</keyword>
<feature type="transmembrane region" description="Helical" evidence="10">
    <location>
        <begin position="48"/>
        <end position="68"/>
    </location>
</feature>
<feature type="transmembrane region" description="Helical" evidence="10">
    <location>
        <begin position="214"/>
        <end position="232"/>
    </location>
</feature>
<evidence type="ECO:0000256" key="7">
    <source>
        <dbReference type="ARBA" id="ARBA00023098"/>
    </source>
</evidence>
<feature type="transmembrane region" description="Helical" evidence="10">
    <location>
        <begin position="238"/>
        <end position="260"/>
    </location>
</feature>
<gene>
    <name evidence="11" type="ORF">BIW11_06200</name>
</gene>
<evidence type="ECO:0000256" key="10">
    <source>
        <dbReference type="RuleBase" id="RU361115"/>
    </source>
</evidence>
<evidence type="ECO:0000256" key="1">
    <source>
        <dbReference type="ARBA" id="ARBA00004141"/>
    </source>
</evidence>
<dbReference type="GO" id="GO:0009922">
    <property type="term" value="F:fatty acid elongase activity"/>
    <property type="evidence" value="ECO:0007669"/>
    <property type="project" value="UniProtKB-EC"/>
</dbReference>
<evidence type="ECO:0000256" key="2">
    <source>
        <dbReference type="ARBA" id="ARBA00022516"/>
    </source>
</evidence>
<dbReference type="PANTHER" id="PTHR11157">
    <property type="entry name" value="FATTY ACID ACYL TRANSFERASE-RELATED"/>
    <property type="match status" value="1"/>
</dbReference>
<feature type="transmembrane region" description="Helical" evidence="10">
    <location>
        <begin position="147"/>
        <end position="163"/>
    </location>
</feature>
<accession>A0A1V9XZ36</accession>
<evidence type="ECO:0000313" key="12">
    <source>
        <dbReference type="Proteomes" id="UP000192247"/>
    </source>
</evidence>
<comment type="catalytic activity">
    <reaction evidence="10">
        <text>a very-long-chain acyl-CoA + malonyl-CoA + H(+) = a very-long-chain 3-oxoacyl-CoA + CO2 + CoA</text>
        <dbReference type="Rhea" id="RHEA:32727"/>
        <dbReference type="ChEBI" id="CHEBI:15378"/>
        <dbReference type="ChEBI" id="CHEBI:16526"/>
        <dbReference type="ChEBI" id="CHEBI:57287"/>
        <dbReference type="ChEBI" id="CHEBI:57384"/>
        <dbReference type="ChEBI" id="CHEBI:90725"/>
        <dbReference type="ChEBI" id="CHEBI:90736"/>
        <dbReference type="EC" id="2.3.1.199"/>
    </reaction>
</comment>
<comment type="subcellular location">
    <subcellularLocation>
        <location evidence="1">Membrane</location>
        <topology evidence="1">Multi-pass membrane protein</topology>
    </subcellularLocation>
</comment>
<comment type="caution">
    <text evidence="11">The sequence shown here is derived from an EMBL/GenBank/DDBJ whole genome shotgun (WGS) entry which is preliminary data.</text>
</comment>
<keyword evidence="5 10" id="KW-0276">Fatty acid metabolism</keyword>
<dbReference type="GO" id="GO:0034625">
    <property type="term" value="P:fatty acid elongation, monounsaturated fatty acid"/>
    <property type="evidence" value="ECO:0007669"/>
    <property type="project" value="TreeGrafter"/>
</dbReference>
<dbReference type="EMBL" id="MNPL01001854">
    <property type="protein sequence ID" value="OQR78755.1"/>
    <property type="molecule type" value="Genomic_DNA"/>
</dbReference>
<keyword evidence="12" id="KW-1185">Reference proteome</keyword>
<name>A0A1V9XZ36_9ACAR</name>
<keyword evidence="8 10" id="KW-0472">Membrane</keyword>
<dbReference type="InParanoid" id="A0A1V9XZ36"/>
<dbReference type="Proteomes" id="UP000192247">
    <property type="component" value="Unassembled WGS sequence"/>
</dbReference>
<evidence type="ECO:0000256" key="6">
    <source>
        <dbReference type="ARBA" id="ARBA00022989"/>
    </source>
</evidence>
<evidence type="ECO:0000256" key="8">
    <source>
        <dbReference type="ARBA" id="ARBA00023136"/>
    </source>
</evidence>
<evidence type="ECO:0000313" key="11">
    <source>
        <dbReference type="EMBL" id="OQR78755.1"/>
    </source>
</evidence>
<dbReference type="OrthoDB" id="434092at2759"/>
<keyword evidence="3 10" id="KW-0808">Transferase</keyword>
<dbReference type="AlphaFoldDB" id="A0A1V9XZ36"/>
<dbReference type="EC" id="2.3.1.199" evidence="10"/>
<dbReference type="InterPro" id="IPR002076">
    <property type="entry name" value="ELO_fam"/>
</dbReference>